<dbReference type="RefSeq" id="WP_140473712.1">
    <property type="nucleotide sequence ID" value="NZ_RCZD01000008.1"/>
</dbReference>
<sequence length="292" mass="33469">MTVMINRHSARMLGTEGILDRLDPLNIILNGALPKSIKVIARDGWPEIGRMVGWIDLDKKFYVGHLLPAEVIHGTTIQHVQVQPYVDEDINSHFSSRVMVRKANEDQFLYWIEFEGEEHLTYYKENKRFSNIGEMVSFLRRSSVQPPAFNYEVIWLDNEGEYHLGKLISDDQIELKSYSRTEDVLRSISGFPFWISAPKRAIASTLGFEEEDYLNTPLFKVCKEIPNNQVPVGTILAQLSILDYGSAQIITAETGILHITLRRVPEGDNPEHFNSDKNNFFTIPRDCVQQIS</sequence>
<dbReference type="EMBL" id="RCZD01000008">
    <property type="protein sequence ID" value="TPG59984.1"/>
    <property type="molecule type" value="Genomic_DNA"/>
</dbReference>
<protein>
    <submittedName>
        <fullName evidence="1">Uncharacterized protein</fullName>
    </submittedName>
</protein>
<keyword evidence="2" id="KW-1185">Reference proteome</keyword>
<name>A0A502GDP4_9GAMM</name>
<reference evidence="1 2" key="1">
    <citation type="journal article" date="2019" name="Environ. Microbiol.">
        <title>Species interactions and distinct microbial communities in high Arctic permafrost affected cryosols are associated with the CH4 and CO2 gas fluxes.</title>
        <authorList>
            <person name="Altshuler I."/>
            <person name="Hamel J."/>
            <person name="Turney S."/>
            <person name="Magnuson E."/>
            <person name="Levesque R."/>
            <person name="Greer C."/>
            <person name="Whyte L.G."/>
        </authorList>
    </citation>
    <scope>NUCLEOTIDE SEQUENCE [LARGE SCALE GENOMIC DNA]</scope>
    <source>
        <strain evidence="1 2">E4</strain>
    </source>
</reference>
<accession>A0A502GDP4</accession>
<dbReference type="Proteomes" id="UP000317663">
    <property type="component" value="Unassembled WGS sequence"/>
</dbReference>
<dbReference type="AlphaFoldDB" id="A0A502GDP4"/>
<evidence type="ECO:0000313" key="1">
    <source>
        <dbReference type="EMBL" id="TPG59984.1"/>
    </source>
</evidence>
<proteinExistence type="predicted"/>
<evidence type="ECO:0000313" key="2">
    <source>
        <dbReference type="Proteomes" id="UP000317663"/>
    </source>
</evidence>
<gene>
    <name evidence="1" type="ORF">EAH77_15570</name>
</gene>
<organism evidence="1 2">
    <name type="scientific">Ewingella americana</name>
    <dbReference type="NCBI Taxonomy" id="41202"/>
    <lineage>
        <taxon>Bacteria</taxon>
        <taxon>Pseudomonadati</taxon>
        <taxon>Pseudomonadota</taxon>
        <taxon>Gammaproteobacteria</taxon>
        <taxon>Enterobacterales</taxon>
        <taxon>Yersiniaceae</taxon>
        <taxon>Ewingella</taxon>
    </lineage>
</organism>
<comment type="caution">
    <text evidence="1">The sequence shown here is derived from an EMBL/GenBank/DDBJ whole genome shotgun (WGS) entry which is preliminary data.</text>
</comment>